<dbReference type="GO" id="GO:0005829">
    <property type="term" value="C:cytosol"/>
    <property type="evidence" value="ECO:0007669"/>
    <property type="project" value="UniProtKB-ARBA"/>
</dbReference>
<dbReference type="AlphaFoldDB" id="A0A2M7B4X5"/>
<organism evidence="3 4">
    <name type="scientific">Candidatus Wolfebacteria bacterium CG03_land_8_20_14_0_80_40_12</name>
    <dbReference type="NCBI Taxonomy" id="1975069"/>
    <lineage>
        <taxon>Bacteria</taxon>
        <taxon>Candidatus Wolfeibacteriota</taxon>
    </lineage>
</organism>
<keyword evidence="3" id="KW-0648">Protein biosynthesis</keyword>
<dbReference type="SUPFAM" id="SSF50249">
    <property type="entry name" value="Nucleic acid-binding proteins"/>
    <property type="match status" value="1"/>
</dbReference>
<feature type="domain" description="Elongation factor P C-terminal" evidence="2">
    <location>
        <begin position="130"/>
        <end position="185"/>
    </location>
</feature>
<evidence type="ECO:0000259" key="2">
    <source>
        <dbReference type="SMART" id="SM00841"/>
    </source>
</evidence>
<evidence type="ECO:0000256" key="1">
    <source>
        <dbReference type="ARBA" id="ARBA00009479"/>
    </source>
</evidence>
<reference evidence="4" key="1">
    <citation type="submission" date="2017-09" db="EMBL/GenBank/DDBJ databases">
        <title>Depth-based differentiation of microbial function through sediment-hosted aquifers and enrichment of novel symbionts in the deep terrestrial subsurface.</title>
        <authorList>
            <person name="Probst A.J."/>
            <person name="Ladd B."/>
            <person name="Jarett J.K."/>
            <person name="Geller-Mcgrath D.E."/>
            <person name="Sieber C.M.K."/>
            <person name="Emerson J.B."/>
            <person name="Anantharaman K."/>
            <person name="Thomas B.C."/>
            <person name="Malmstrom R."/>
            <person name="Stieglmeier M."/>
            <person name="Klingl A."/>
            <person name="Woyke T."/>
            <person name="Ryan C.M."/>
            <person name="Banfield J.F."/>
        </authorList>
    </citation>
    <scope>NUCLEOTIDE SEQUENCE [LARGE SCALE GENOMIC DNA]</scope>
</reference>
<comment type="caution">
    <text evidence="3">The sequence shown here is derived from an EMBL/GenBank/DDBJ whole genome shotgun (WGS) entry which is preliminary data.</text>
</comment>
<dbReference type="SMART" id="SM00841">
    <property type="entry name" value="Elong-fact-P_C"/>
    <property type="match status" value="1"/>
</dbReference>
<dbReference type="PANTHER" id="PTHR30053:SF12">
    <property type="entry name" value="ELONGATION FACTOR P (EF-P) FAMILY PROTEIN"/>
    <property type="match status" value="1"/>
</dbReference>
<dbReference type="EMBL" id="PEVJ01000069">
    <property type="protein sequence ID" value="PIU98173.1"/>
    <property type="molecule type" value="Genomic_DNA"/>
</dbReference>
<dbReference type="InterPro" id="IPR020599">
    <property type="entry name" value="Transl_elong_fac_P/YeiP"/>
</dbReference>
<dbReference type="GO" id="GO:0003746">
    <property type="term" value="F:translation elongation factor activity"/>
    <property type="evidence" value="ECO:0007669"/>
    <property type="project" value="UniProtKB-KW"/>
</dbReference>
<comment type="similarity">
    <text evidence="1">Belongs to the elongation factor P family.</text>
</comment>
<evidence type="ECO:0000313" key="3">
    <source>
        <dbReference type="EMBL" id="PIU98173.1"/>
    </source>
</evidence>
<name>A0A2M7B4X5_9BACT</name>
<sequence length="189" mass="21547">MLSHTDLKKGVRIILDKEPYEVLEARPMKKAQRRPVIQSRVKNLITGSVFEQNFQQGDVFEEAELLKLKAKFLYIRRDRYFFCEENNPSKRFDLNSEQLGVQTKFLKANQIVEALIFNEKVINISIPIKTQLKVTEAPPGIKGDRAQGGTKIATLETGVQVAVPLFVATGDTIEINTETGEYVRRVEEH</sequence>
<dbReference type="PANTHER" id="PTHR30053">
    <property type="entry name" value="ELONGATION FACTOR P"/>
    <property type="match status" value="1"/>
</dbReference>
<keyword evidence="3" id="KW-0251">Elongation factor</keyword>
<dbReference type="Pfam" id="PF08207">
    <property type="entry name" value="EFP_N"/>
    <property type="match status" value="1"/>
</dbReference>
<dbReference type="GO" id="GO:0043043">
    <property type="term" value="P:peptide biosynthetic process"/>
    <property type="evidence" value="ECO:0007669"/>
    <property type="project" value="InterPro"/>
</dbReference>
<accession>A0A2M7B4X5</accession>
<dbReference type="PROSITE" id="PS01275">
    <property type="entry name" value="EFP"/>
    <property type="match status" value="1"/>
</dbReference>
<dbReference type="InterPro" id="IPR013852">
    <property type="entry name" value="Transl_elong_P/YeiP_CS"/>
</dbReference>
<protein>
    <submittedName>
        <fullName evidence="3">Elongation factor P</fullName>
    </submittedName>
</protein>
<gene>
    <name evidence="3" type="ORF">COS61_02835</name>
</gene>
<dbReference type="InterPro" id="IPR012340">
    <property type="entry name" value="NA-bd_OB-fold"/>
</dbReference>
<dbReference type="Pfam" id="PF09285">
    <property type="entry name" value="Elong-fact-P_C"/>
    <property type="match status" value="1"/>
</dbReference>
<dbReference type="InterPro" id="IPR014722">
    <property type="entry name" value="Rib_uL2_dom2"/>
</dbReference>
<dbReference type="Gene3D" id="2.30.30.30">
    <property type="match status" value="1"/>
</dbReference>
<proteinExistence type="inferred from homology"/>
<dbReference type="InterPro" id="IPR013185">
    <property type="entry name" value="Transl_elong_KOW-like"/>
</dbReference>
<dbReference type="InterPro" id="IPR015365">
    <property type="entry name" value="Elong-fact-P_C"/>
</dbReference>
<dbReference type="CDD" id="cd05794">
    <property type="entry name" value="S1_EF-P_repeat_2"/>
    <property type="match status" value="1"/>
</dbReference>
<dbReference type="Proteomes" id="UP000228949">
    <property type="component" value="Unassembled WGS sequence"/>
</dbReference>
<dbReference type="PIRSF" id="PIRSF005901">
    <property type="entry name" value="EF-P"/>
    <property type="match status" value="1"/>
</dbReference>
<dbReference type="FunFam" id="2.40.50.140:FF:000004">
    <property type="entry name" value="Elongation factor P"/>
    <property type="match status" value="1"/>
</dbReference>
<dbReference type="Gene3D" id="2.40.50.140">
    <property type="entry name" value="Nucleic acid-binding proteins"/>
    <property type="match status" value="2"/>
</dbReference>
<dbReference type="NCBIfam" id="NF001810">
    <property type="entry name" value="PRK00529.1"/>
    <property type="match status" value="1"/>
</dbReference>
<dbReference type="InterPro" id="IPR008991">
    <property type="entry name" value="Translation_prot_SH3-like_sf"/>
</dbReference>
<dbReference type="SUPFAM" id="SSF50104">
    <property type="entry name" value="Translation proteins SH3-like domain"/>
    <property type="match status" value="1"/>
</dbReference>
<evidence type="ECO:0000313" key="4">
    <source>
        <dbReference type="Proteomes" id="UP000228949"/>
    </source>
</evidence>